<reference evidence="2 3" key="1">
    <citation type="submission" date="2019-01" db="EMBL/GenBank/DDBJ databases">
        <title>Nocardioides guangzhouensis sp. nov., an actinobacterium isolated from soil.</title>
        <authorList>
            <person name="Fu Y."/>
            <person name="Cai Y."/>
            <person name="Lin Z."/>
            <person name="Chen P."/>
        </authorList>
    </citation>
    <scope>NUCLEOTIDE SEQUENCE [LARGE SCALE GENOMIC DNA]</scope>
    <source>
        <strain evidence="2 3">130</strain>
    </source>
</reference>
<dbReference type="Proteomes" id="UP000295198">
    <property type="component" value="Unassembled WGS sequence"/>
</dbReference>
<keyword evidence="3" id="KW-1185">Reference proteome</keyword>
<evidence type="ECO:0000313" key="2">
    <source>
        <dbReference type="EMBL" id="RYP88654.1"/>
    </source>
</evidence>
<protein>
    <recommendedName>
        <fullName evidence="1">Trypsin-co-occurring domain-containing protein</fullName>
    </recommendedName>
</protein>
<dbReference type="NCBIfam" id="NF041216">
    <property type="entry name" value="CU044_2847_fam"/>
    <property type="match status" value="1"/>
</dbReference>
<proteinExistence type="predicted"/>
<organism evidence="2 3">
    <name type="scientific">Nocardioides guangzhouensis</name>
    <dbReference type="NCBI Taxonomy" id="2497878"/>
    <lineage>
        <taxon>Bacteria</taxon>
        <taxon>Bacillati</taxon>
        <taxon>Actinomycetota</taxon>
        <taxon>Actinomycetes</taxon>
        <taxon>Propionibacteriales</taxon>
        <taxon>Nocardioidaceae</taxon>
        <taxon>Nocardioides</taxon>
    </lineage>
</organism>
<dbReference type="AlphaFoldDB" id="A0A4Q4ZMG6"/>
<dbReference type="InterPro" id="IPR045794">
    <property type="entry name" value="Trypco1"/>
</dbReference>
<dbReference type="Pfam" id="PF19493">
    <property type="entry name" value="Trypco1"/>
    <property type="match status" value="1"/>
</dbReference>
<feature type="domain" description="Trypsin-co-occurring" evidence="1">
    <location>
        <begin position="7"/>
        <end position="77"/>
    </location>
</feature>
<sequence length="87" mass="9073">MPESFADRSDELADAVANISQSLRSRLEQQLNDDSPGTLAVSEVQLSFALELKAESGVVLAKASVGGTFTATVTWARKVTTAASDSG</sequence>
<evidence type="ECO:0000259" key="1">
    <source>
        <dbReference type="Pfam" id="PF19493"/>
    </source>
</evidence>
<accession>A0A4Q4ZMG6</accession>
<evidence type="ECO:0000313" key="3">
    <source>
        <dbReference type="Proteomes" id="UP000295198"/>
    </source>
</evidence>
<gene>
    <name evidence="2" type="ORF">EKO23_01830</name>
</gene>
<name>A0A4Q4ZMG6_9ACTN</name>
<dbReference type="RefSeq" id="WP_134713488.1">
    <property type="nucleotide sequence ID" value="NZ_SDKM01000002.1"/>
</dbReference>
<comment type="caution">
    <text evidence="2">The sequence shown here is derived from an EMBL/GenBank/DDBJ whole genome shotgun (WGS) entry which is preliminary data.</text>
</comment>
<dbReference type="EMBL" id="SDKM01000002">
    <property type="protein sequence ID" value="RYP88654.1"/>
    <property type="molecule type" value="Genomic_DNA"/>
</dbReference>